<evidence type="ECO:0000313" key="3">
    <source>
        <dbReference type="Proteomes" id="UP000241229"/>
    </source>
</evidence>
<dbReference type="GO" id="GO:0005814">
    <property type="term" value="C:centriole"/>
    <property type="evidence" value="ECO:0007669"/>
    <property type="project" value="TreeGrafter"/>
</dbReference>
<dbReference type="SMART" id="SM00028">
    <property type="entry name" value="TPR"/>
    <property type="match status" value="3"/>
</dbReference>
<dbReference type="SUPFAM" id="SSF48452">
    <property type="entry name" value="TPR-like"/>
    <property type="match status" value="1"/>
</dbReference>
<dbReference type="RefSeq" id="WP_106771887.1">
    <property type="nucleotide sequence ID" value="NZ_PXYK01000007.1"/>
</dbReference>
<evidence type="ECO:0000256" key="1">
    <source>
        <dbReference type="PROSITE-ProRule" id="PRU00339"/>
    </source>
</evidence>
<keyword evidence="3" id="KW-1185">Reference proteome</keyword>
<dbReference type="PROSITE" id="PS50005">
    <property type="entry name" value="TPR"/>
    <property type="match status" value="2"/>
</dbReference>
<dbReference type="GO" id="GO:0019894">
    <property type="term" value="F:kinesin binding"/>
    <property type="evidence" value="ECO:0007669"/>
    <property type="project" value="TreeGrafter"/>
</dbReference>
<dbReference type="EMBL" id="PXYK01000007">
    <property type="protein sequence ID" value="PSJ61779.1"/>
    <property type="molecule type" value="Genomic_DNA"/>
</dbReference>
<gene>
    <name evidence="2" type="ORF">C7I84_09265</name>
</gene>
<feature type="repeat" description="TPR" evidence="1">
    <location>
        <begin position="312"/>
        <end position="345"/>
    </location>
</feature>
<dbReference type="PANTHER" id="PTHR44117:SF1">
    <property type="entry name" value="INTRAFLAGELLAR TRANSPORT PROTEIN 88 HOMOLOG"/>
    <property type="match status" value="1"/>
</dbReference>
<dbReference type="InterPro" id="IPR011990">
    <property type="entry name" value="TPR-like_helical_dom_sf"/>
</dbReference>
<dbReference type="InterPro" id="IPR019734">
    <property type="entry name" value="TPR_rpt"/>
</dbReference>
<dbReference type="SUPFAM" id="SSF53474">
    <property type="entry name" value="alpha/beta-Hydrolases"/>
    <property type="match status" value="1"/>
</dbReference>
<keyword evidence="1" id="KW-0802">TPR repeat</keyword>
<feature type="repeat" description="TPR" evidence="1">
    <location>
        <begin position="278"/>
        <end position="311"/>
    </location>
</feature>
<dbReference type="Proteomes" id="UP000241229">
    <property type="component" value="Unassembled WGS sequence"/>
</dbReference>
<accession>A0A2P7SH12</accession>
<dbReference type="PANTHER" id="PTHR44117">
    <property type="entry name" value="INTRAFLAGELLAR TRANSPORT PROTEIN 88 HOMOLOG"/>
    <property type="match status" value="1"/>
</dbReference>
<dbReference type="AlphaFoldDB" id="A0A2P7SH12"/>
<protein>
    <submittedName>
        <fullName evidence="2">Uncharacterized protein</fullName>
    </submittedName>
</protein>
<dbReference type="Gene3D" id="1.25.40.10">
    <property type="entry name" value="Tetratricopeptide repeat domain"/>
    <property type="match status" value="1"/>
</dbReference>
<dbReference type="OrthoDB" id="9808976at2"/>
<evidence type="ECO:0000313" key="2">
    <source>
        <dbReference type="EMBL" id="PSJ61779.1"/>
    </source>
</evidence>
<dbReference type="Pfam" id="PF13181">
    <property type="entry name" value="TPR_8"/>
    <property type="match status" value="1"/>
</dbReference>
<organism evidence="2 3">
    <name type="scientific">Kumtagia ephedrae</name>
    <dbReference type="NCBI Taxonomy" id="2116701"/>
    <lineage>
        <taxon>Bacteria</taxon>
        <taxon>Pseudomonadati</taxon>
        <taxon>Pseudomonadota</taxon>
        <taxon>Alphaproteobacteria</taxon>
        <taxon>Hyphomicrobiales</taxon>
        <taxon>Phyllobacteriaceae</taxon>
        <taxon>Kumtagia</taxon>
    </lineage>
</organism>
<dbReference type="InterPro" id="IPR029058">
    <property type="entry name" value="AB_hydrolase_fold"/>
</dbReference>
<sequence length="415" mass="45480">MSRQSELALKTAIVAPPSAFEGDAFKVVPHAGSKQLAIFMSASGAKPGSFNFVDAADELPANRLFLNNGGRNEWYQGGVPGLGDDVDQTLHTLSLWARYLGAEEIVVVGQGMGAHGAILYGTQLGARVLAFSPETTLKLPASRSERLMAPDAPIRHQNLHGFVRAAEQPVTVIAGERDPVELYCMSLATALPNFQGRTLRRVGHDIPAYLHGRRLLVPLLQAFLAGEPLPPLQQDGNALRHEGFATYFYALHVAHDRKEWNAAIRIGREVTKQNLWSDHAHYLLGLALMQEGDHAEALRAFALADAILPDQPNYRFNLATCFKKLGDYDQAIAIHRKSMQAFPRFAKPSYDLSLIYMQFGLYAKAQTFAAKAAKIEPANKGYAAHVKKIKARVQKGSQPGDMSEEAVRMRAVYGA</sequence>
<reference evidence="2 3" key="1">
    <citation type="submission" date="2018-03" db="EMBL/GenBank/DDBJ databases">
        <title>The draft genome of Mesorhizobium sp. 6GN-30.</title>
        <authorList>
            <person name="Liu L."/>
            <person name="Li L."/>
            <person name="Wang T."/>
            <person name="Zhang X."/>
            <person name="Liang L."/>
        </authorList>
    </citation>
    <scope>NUCLEOTIDE SEQUENCE [LARGE SCALE GENOMIC DNA]</scope>
    <source>
        <strain evidence="2 3">6GN30</strain>
    </source>
</reference>
<dbReference type="Pfam" id="PF14559">
    <property type="entry name" value="TPR_19"/>
    <property type="match status" value="1"/>
</dbReference>
<name>A0A2P7SH12_9HYPH</name>
<proteinExistence type="predicted"/>
<comment type="caution">
    <text evidence="2">The sequence shown here is derived from an EMBL/GenBank/DDBJ whole genome shotgun (WGS) entry which is preliminary data.</text>
</comment>
<dbReference type="Gene3D" id="3.40.50.1820">
    <property type="entry name" value="alpha/beta hydrolase"/>
    <property type="match status" value="1"/>
</dbReference>